<keyword evidence="3" id="KW-0238">DNA-binding</keyword>
<keyword evidence="6" id="KW-1185">Reference proteome</keyword>
<dbReference type="InterPro" id="IPR036388">
    <property type="entry name" value="WH-like_DNA-bd_sf"/>
</dbReference>
<reference evidence="5 6" key="1">
    <citation type="journal article" date="2017" name="Int. J. Syst. Evol. Microbiol.">
        <title>Mucilaginibacterpsychrotolerans sp. nov., isolated from peatlands.</title>
        <authorList>
            <person name="Deng Y."/>
            <person name="Shen L."/>
            <person name="Xu B."/>
            <person name="Liu Y."/>
            <person name="Gu Z."/>
            <person name="Liu H."/>
            <person name="Zhou Y."/>
        </authorList>
    </citation>
    <scope>NUCLEOTIDE SEQUENCE [LARGE SCALE GENOMIC DNA]</scope>
    <source>
        <strain evidence="5 6">NH7-4</strain>
    </source>
</reference>
<evidence type="ECO:0000256" key="1">
    <source>
        <dbReference type="ARBA" id="ARBA00011046"/>
    </source>
</evidence>
<protein>
    <submittedName>
        <fullName evidence="5">BlaI/MecI/CopY family transcriptional regulator</fullName>
    </submittedName>
</protein>
<evidence type="ECO:0000313" key="6">
    <source>
        <dbReference type="Proteomes" id="UP000297540"/>
    </source>
</evidence>
<dbReference type="EMBL" id="SOZE01000011">
    <property type="protein sequence ID" value="TFF37233.1"/>
    <property type="molecule type" value="Genomic_DNA"/>
</dbReference>
<dbReference type="InterPro" id="IPR036390">
    <property type="entry name" value="WH_DNA-bd_sf"/>
</dbReference>
<accession>A0A4Y8SDQ0</accession>
<keyword evidence="2" id="KW-0805">Transcription regulation</keyword>
<dbReference type="Pfam" id="PF03965">
    <property type="entry name" value="Penicillinase_R"/>
    <property type="match status" value="1"/>
</dbReference>
<dbReference type="Proteomes" id="UP000297540">
    <property type="component" value="Unassembled WGS sequence"/>
</dbReference>
<dbReference type="OrthoDB" id="279010at2"/>
<dbReference type="Gene3D" id="1.10.10.10">
    <property type="entry name" value="Winged helix-like DNA-binding domain superfamily/Winged helix DNA-binding domain"/>
    <property type="match status" value="1"/>
</dbReference>
<comment type="caution">
    <text evidence="5">The sequence shown here is derived from an EMBL/GenBank/DDBJ whole genome shotgun (WGS) entry which is preliminary data.</text>
</comment>
<keyword evidence="4" id="KW-0804">Transcription</keyword>
<dbReference type="GO" id="GO:0003677">
    <property type="term" value="F:DNA binding"/>
    <property type="evidence" value="ECO:0007669"/>
    <property type="project" value="UniProtKB-KW"/>
</dbReference>
<dbReference type="GO" id="GO:0045892">
    <property type="term" value="P:negative regulation of DNA-templated transcription"/>
    <property type="evidence" value="ECO:0007669"/>
    <property type="project" value="InterPro"/>
</dbReference>
<dbReference type="RefSeq" id="WP_133231413.1">
    <property type="nucleotide sequence ID" value="NZ_SOZE01000011.1"/>
</dbReference>
<gene>
    <name evidence="5" type="ORF">E2R66_12395</name>
</gene>
<evidence type="ECO:0000256" key="3">
    <source>
        <dbReference type="ARBA" id="ARBA00023125"/>
    </source>
</evidence>
<dbReference type="InterPro" id="IPR005650">
    <property type="entry name" value="BlaI_family"/>
</dbReference>
<dbReference type="Gene3D" id="1.10.4040.10">
    <property type="entry name" value="Penicillinase repressor domain"/>
    <property type="match status" value="1"/>
</dbReference>
<evidence type="ECO:0000256" key="4">
    <source>
        <dbReference type="ARBA" id="ARBA00023163"/>
    </source>
</evidence>
<dbReference type="AlphaFoldDB" id="A0A4Y8SDQ0"/>
<dbReference type="SUPFAM" id="SSF46785">
    <property type="entry name" value="Winged helix' DNA-binding domain"/>
    <property type="match status" value="1"/>
</dbReference>
<evidence type="ECO:0000313" key="5">
    <source>
        <dbReference type="EMBL" id="TFF37233.1"/>
    </source>
</evidence>
<dbReference type="PIRSF" id="PIRSF019455">
    <property type="entry name" value="CopR_AtkY"/>
    <property type="match status" value="1"/>
</dbReference>
<evidence type="ECO:0000256" key="2">
    <source>
        <dbReference type="ARBA" id="ARBA00023015"/>
    </source>
</evidence>
<comment type="similarity">
    <text evidence="1">Belongs to the BlaI transcriptional regulatory family.</text>
</comment>
<name>A0A4Y8SDQ0_9SPHI</name>
<proteinExistence type="inferred from homology"/>
<sequence length="129" mass="14947">MDTKNDRQMVEPTKSELEILQVLWETGPATVRTVNDELLKQKDVNYSTTLKFMQIMTEKGLLKRDDSQMKHIYSVAEAEEKTKAHLLDKFVDSMYKGSAGKLVMQLLGDKKPSKHELQQIKDLLDKYEE</sequence>
<organism evidence="5 6">
    <name type="scientific">Mucilaginibacter psychrotolerans</name>
    <dbReference type="NCBI Taxonomy" id="1524096"/>
    <lineage>
        <taxon>Bacteria</taxon>
        <taxon>Pseudomonadati</taxon>
        <taxon>Bacteroidota</taxon>
        <taxon>Sphingobacteriia</taxon>
        <taxon>Sphingobacteriales</taxon>
        <taxon>Sphingobacteriaceae</taxon>
        <taxon>Mucilaginibacter</taxon>
    </lineage>
</organism>